<accession>X0WW91</accession>
<comment type="caution">
    <text evidence="1">The sequence shown here is derived from an EMBL/GenBank/DDBJ whole genome shotgun (WGS) entry which is preliminary data.</text>
</comment>
<dbReference type="EMBL" id="BARS01034977">
    <property type="protein sequence ID" value="GAG27447.1"/>
    <property type="molecule type" value="Genomic_DNA"/>
</dbReference>
<name>X0WW91_9ZZZZ</name>
<sequence>MNLSITMSHQDFYELRTNPLSSKFLLHNFEAEETFVDVNKFRKLVDSLPIPVIEINREYSKSLNFHNIVYGIVGEDILMITFKD</sequence>
<reference evidence="1" key="1">
    <citation type="journal article" date="2014" name="Front. Microbiol.">
        <title>High frequency of phylogenetically diverse reductive dehalogenase-homologous genes in deep subseafloor sedimentary metagenomes.</title>
        <authorList>
            <person name="Kawai M."/>
            <person name="Futagami T."/>
            <person name="Toyoda A."/>
            <person name="Takaki Y."/>
            <person name="Nishi S."/>
            <person name="Hori S."/>
            <person name="Arai W."/>
            <person name="Tsubouchi T."/>
            <person name="Morono Y."/>
            <person name="Uchiyama I."/>
            <person name="Ito T."/>
            <person name="Fujiyama A."/>
            <person name="Inagaki F."/>
            <person name="Takami H."/>
        </authorList>
    </citation>
    <scope>NUCLEOTIDE SEQUENCE</scope>
    <source>
        <strain evidence="1">Expedition CK06-06</strain>
    </source>
</reference>
<proteinExistence type="predicted"/>
<evidence type="ECO:0000313" key="1">
    <source>
        <dbReference type="EMBL" id="GAG27447.1"/>
    </source>
</evidence>
<organism evidence="1">
    <name type="scientific">marine sediment metagenome</name>
    <dbReference type="NCBI Taxonomy" id="412755"/>
    <lineage>
        <taxon>unclassified sequences</taxon>
        <taxon>metagenomes</taxon>
        <taxon>ecological metagenomes</taxon>
    </lineage>
</organism>
<dbReference type="AlphaFoldDB" id="X0WW91"/>
<gene>
    <name evidence="1" type="ORF">S01H1_53961</name>
</gene>
<protein>
    <submittedName>
        <fullName evidence="1">Uncharacterized protein</fullName>
    </submittedName>
</protein>